<dbReference type="Proteomes" id="UP000077266">
    <property type="component" value="Unassembled WGS sequence"/>
</dbReference>
<gene>
    <name evidence="1" type="ORF">EXIGLDRAFT_837075</name>
</gene>
<evidence type="ECO:0000313" key="1">
    <source>
        <dbReference type="EMBL" id="KZV91502.1"/>
    </source>
</evidence>
<reference evidence="1 2" key="1">
    <citation type="journal article" date="2016" name="Mol. Biol. Evol.">
        <title>Comparative Genomics of Early-Diverging Mushroom-Forming Fungi Provides Insights into the Origins of Lignocellulose Decay Capabilities.</title>
        <authorList>
            <person name="Nagy L.G."/>
            <person name="Riley R."/>
            <person name="Tritt A."/>
            <person name="Adam C."/>
            <person name="Daum C."/>
            <person name="Floudas D."/>
            <person name="Sun H."/>
            <person name="Yadav J.S."/>
            <person name="Pangilinan J."/>
            <person name="Larsson K.H."/>
            <person name="Matsuura K."/>
            <person name="Barry K."/>
            <person name="Labutti K."/>
            <person name="Kuo R."/>
            <person name="Ohm R.A."/>
            <person name="Bhattacharya S.S."/>
            <person name="Shirouzu T."/>
            <person name="Yoshinaga Y."/>
            <person name="Martin F.M."/>
            <person name="Grigoriev I.V."/>
            <person name="Hibbett D.S."/>
        </authorList>
    </citation>
    <scope>NUCLEOTIDE SEQUENCE [LARGE SCALE GENOMIC DNA]</scope>
    <source>
        <strain evidence="1 2">HHB12029</strain>
    </source>
</reference>
<protein>
    <submittedName>
        <fullName evidence="1">Uncharacterized protein</fullName>
    </submittedName>
</protein>
<accession>A0A165H602</accession>
<dbReference type="AlphaFoldDB" id="A0A165H602"/>
<keyword evidence="2" id="KW-1185">Reference proteome</keyword>
<proteinExistence type="predicted"/>
<dbReference type="InParanoid" id="A0A165H602"/>
<organism evidence="1 2">
    <name type="scientific">Exidia glandulosa HHB12029</name>
    <dbReference type="NCBI Taxonomy" id="1314781"/>
    <lineage>
        <taxon>Eukaryota</taxon>
        <taxon>Fungi</taxon>
        <taxon>Dikarya</taxon>
        <taxon>Basidiomycota</taxon>
        <taxon>Agaricomycotina</taxon>
        <taxon>Agaricomycetes</taxon>
        <taxon>Auriculariales</taxon>
        <taxon>Exidiaceae</taxon>
        <taxon>Exidia</taxon>
    </lineage>
</organism>
<evidence type="ECO:0000313" key="2">
    <source>
        <dbReference type="Proteomes" id="UP000077266"/>
    </source>
</evidence>
<sequence length="175" mass="20099">MHPTMNLQSVLLTPQTQPPANYSPLVLDLDWLSPVPRNRVLYTVTDDPFFAIGFLPRCSQGRWLVFDAFWLHPDTSVVYAIPRFVETLADFLANLPRAERLLLRSCIEHDESRRAFCDAVAFWASTARDPRIWLDDDVEMVNWDNGRGFDDIDIACALAGHDFWLRGVQLYTEGN</sequence>
<dbReference type="EMBL" id="KV426026">
    <property type="protein sequence ID" value="KZV91502.1"/>
    <property type="molecule type" value="Genomic_DNA"/>
</dbReference>
<name>A0A165H602_EXIGL</name>